<dbReference type="Pfam" id="PF01820">
    <property type="entry name" value="Dala_Dala_lig_N"/>
    <property type="match status" value="2"/>
</dbReference>
<keyword evidence="3 8" id="KW-0547">Nucleotide-binding</keyword>
<dbReference type="eggNOG" id="ENOG502QS9K">
    <property type="taxonomic scope" value="Eukaryota"/>
</dbReference>
<evidence type="ECO:0000259" key="10">
    <source>
        <dbReference type="PROSITE" id="PS50975"/>
    </source>
</evidence>
<dbReference type="SUPFAM" id="SSF52440">
    <property type="entry name" value="PreATP-grasp domain"/>
    <property type="match status" value="2"/>
</dbReference>
<dbReference type="FunFam" id="3.30.470.20:FF:000061">
    <property type="entry name" value="D-alanine-D-alanine ligase family"/>
    <property type="match status" value="1"/>
</dbReference>
<comment type="similarity">
    <text evidence="1">Belongs to the D-alanine--D-alanine ligase family.</text>
</comment>
<dbReference type="GO" id="GO:0008360">
    <property type="term" value="P:regulation of cell shape"/>
    <property type="evidence" value="ECO:0007669"/>
    <property type="project" value="UniProtKB-KW"/>
</dbReference>
<evidence type="ECO:0000256" key="2">
    <source>
        <dbReference type="ARBA" id="ARBA00022598"/>
    </source>
</evidence>
<accession>A0A1B6Q8Z7</accession>
<dbReference type="EMBL" id="CM000761">
    <property type="protein sequence ID" value="KXG34398.1"/>
    <property type="molecule type" value="Genomic_DNA"/>
</dbReference>
<dbReference type="OMA" id="DCGMNAY"/>
<dbReference type="SUPFAM" id="SSF56059">
    <property type="entry name" value="Glutathione synthetase ATP-binding domain-like"/>
    <property type="match status" value="2"/>
</dbReference>
<dbReference type="PANTHER" id="PTHR23132">
    <property type="entry name" value="D-ALANINE--D-ALANINE LIGASE"/>
    <property type="match status" value="1"/>
</dbReference>
<dbReference type="FunFam" id="3.40.50.20:FF:000028">
    <property type="entry name" value="D-alanine-D-alanine ligase family"/>
    <property type="match status" value="1"/>
</dbReference>
<dbReference type="AlphaFoldDB" id="A0A1B6Q8Z7"/>
<sequence length="1044" mass="114286">MASLPTVGSQGKTTSRRRPLPPAPLKKGYRHAQAARGRRQAGAGRFLPLRYKKGCGHAPRLPHFTSLSRTPTPAQTAHQLASAGPAPLLHHPLPTASYRMLLSRPQTLPLPLPRARAPLSSPTLRHLRALVSSPPLGFASAARGLAPLRLRAVVSDHEQRGMEAGEQGRPLRVGLICGGPSGERGVSLNSARSVLDHIQGEDLVVRCYYIDSAMKAFAISPAQLYSNTPSDFDFKLESLAQGFDSLSDFAEHLAINVDIVFPVIHGKFGEDGGIQELLEKANVPFVGTPSKECERAFDKHNASLELNAQGFLTVPNFLVEKDKLAKPELEAWFKTVNLNKENGKVIVKPTRAGSSIGVVVAYGVNDAAQKAEEIISEGIDDKVIIEVFLEGGTEFTAIVVDVGTANNSQPVVLLPTEVELQYSNSSDTDEDTIFNYRKKYLPSRQVAYHSPPRFPAEVIDCIRQGISLLFRRFGLHDYARVDGWFLPSPVASLSSAENSEKFGNTKYGTVLFTDINLISGMEQTSFLFQQASAVGFSHSRILRTVVQHACSRFPSLVPCNNAWTALSRKLQPSKQIGAIHKGTSRQKVFVIFGGDTSERQVSLMSGTNVWLNLQGFDDLDVTPCLLAPANGYFSSHDQVFSDTSREVWTLPYSLVLRHTTEEVHAACVEATEPERVKMTKRLRDQVMNELGPALSKHDWFAGFDIAYEQPIKYSLQQWIDHVKETEAVVFIAVHGGIGEDGTIQTLLESAGVPFTGPGPIASRTCIDKVASSLAVDHLASYGVHTIPKDVRATEEVLKSSLVDIWNELKAKLRTETVCVKPARDGCSTGVARLCCPKDLEVYTNALRRKFQHLPANCLSRAHGVIEMPVPPPESLIFEPFIETDEIIISNKLGNGSARHLVWKGENDWLEITVGVVGKRGEMHSLNPSITVKESGDILSLEEKFQGGTGINLTPPPATIMGEDALQRCKKSIEMMANALGLEGFSRIDAFVNVRSGEVLLIEVNTVPGMTPSTVLIHQALAEEPPVYPHKFFRTLLDLAFTRAK</sequence>
<gene>
    <name evidence="11" type="ORF">SORBI_3002G034100</name>
</gene>
<feature type="domain" description="ATP-grasp" evidence="10">
    <location>
        <begin position="775"/>
        <end position="1040"/>
    </location>
</feature>
<dbReference type="OrthoDB" id="2013972at2759"/>
<dbReference type="FunCoup" id="A0A1B6Q8Z7">
    <property type="interactions" value="796"/>
</dbReference>
<dbReference type="Proteomes" id="UP000000768">
    <property type="component" value="Chromosome 2"/>
</dbReference>
<dbReference type="Gene3D" id="3.30.470.20">
    <property type="entry name" value="ATP-grasp fold, B domain"/>
    <property type="match status" value="2"/>
</dbReference>
<reference evidence="11 12" key="1">
    <citation type="journal article" date="2009" name="Nature">
        <title>The Sorghum bicolor genome and the diversification of grasses.</title>
        <authorList>
            <person name="Paterson A.H."/>
            <person name="Bowers J.E."/>
            <person name="Bruggmann R."/>
            <person name="Dubchak I."/>
            <person name="Grimwood J."/>
            <person name="Gundlach H."/>
            <person name="Haberer G."/>
            <person name="Hellsten U."/>
            <person name="Mitros T."/>
            <person name="Poliakov A."/>
            <person name="Schmutz J."/>
            <person name="Spannagl M."/>
            <person name="Tang H."/>
            <person name="Wang X."/>
            <person name="Wicker T."/>
            <person name="Bharti A.K."/>
            <person name="Chapman J."/>
            <person name="Feltus F.A."/>
            <person name="Gowik U."/>
            <person name="Grigoriev I.V."/>
            <person name="Lyons E."/>
            <person name="Maher C.A."/>
            <person name="Martis M."/>
            <person name="Narechania A."/>
            <person name="Otillar R.P."/>
            <person name="Penning B.W."/>
            <person name="Salamov A.A."/>
            <person name="Wang Y."/>
            <person name="Zhang L."/>
            <person name="Carpita N.C."/>
            <person name="Freeling M."/>
            <person name="Gingle A.R."/>
            <person name="Hash C.T."/>
            <person name="Keller B."/>
            <person name="Klein P."/>
            <person name="Kresovich S."/>
            <person name="McCann M.C."/>
            <person name="Ming R."/>
            <person name="Peterson D.G."/>
            <person name="Mehboob-ur-Rahman"/>
            <person name="Ware D."/>
            <person name="Westhoff P."/>
            <person name="Mayer K.F."/>
            <person name="Messing J."/>
            <person name="Rokhsar D.S."/>
        </authorList>
    </citation>
    <scope>NUCLEOTIDE SEQUENCE [LARGE SCALE GENOMIC DNA]</scope>
    <source>
        <strain evidence="12">cv. BTx623</strain>
    </source>
</reference>
<evidence type="ECO:0000256" key="4">
    <source>
        <dbReference type="ARBA" id="ARBA00022840"/>
    </source>
</evidence>
<evidence type="ECO:0000256" key="9">
    <source>
        <dbReference type="SAM" id="MobiDB-lite"/>
    </source>
</evidence>
<dbReference type="GO" id="GO:0046872">
    <property type="term" value="F:metal ion binding"/>
    <property type="evidence" value="ECO:0007669"/>
    <property type="project" value="InterPro"/>
</dbReference>
<dbReference type="Pfam" id="PF07478">
    <property type="entry name" value="Dala_Dala_lig_C"/>
    <property type="match status" value="2"/>
</dbReference>
<evidence type="ECO:0000256" key="3">
    <source>
        <dbReference type="ARBA" id="ARBA00022741"/>
    </source>
</evidence>
<dbReference type="FunFam" id="3.30.470.20:FF:000048">
    <property type="entry name" value="D-alanine--D-alanine ligase family"/>
    <property type="match status" value="1"/>
</dbReference>
<dbReference type="InterPro" id="IPR013815">
    <property type="entry name" value="ATP_grasp_subdomain_1"/>
</dbReference>
<dbReference type="InterPro" id="IPR000291">
    <property type="entry name" value="D-Ala_lig_Van_CS"/>
</dbReference>
<keyword evidence="2" id="KW-0436">Ligase</keyword>
<dbReference type="GO" id="GO:0071555">
    <property type="term" value="P:cell wall organization"/>
    <property type="evidence" value="ECO:0007669"/>
    <property type="project" value="UniProtKB-KW"/>
</dbReference>
<reference evidence="12" key="2">
    <citation type="journal article" date="2018" name="Plant J.">
        <title>The Sorghum bicolor reference genome: improved assembly, gene annotations, a transcriptome atlas, and signatures of genome organization.</title>
        <authorList>
            <person name="McCormick R.F."/>
            <person name="Truong S.K."/>
            <person name="Sreedasyam A."/>
            <person name="Jenkins J."/>
            <person name="Shu S."/>
            <person name="Sims D."/>
            <person name="Kennedy M."/>
            <person name="Amirebrahimi M."/>
            <person name="Weers B.D."/>
            <person name="McKinley B."/>
            <person name="Mattison A."/>
            <person name="Morishige D.T."/>
            <person name="Grimwood J."/>
            <person name="Schmutz J."/>
            <person name="Mullet J.E."/>
        </authorList>
    </citation>
    <scope>NUCLEOTIDE SEQUENCE [LARGE SCALE GENOMIC DNA]</scope>
    <source>
        <strain evidence="12">cv. BTx623</strain>
    </source>
</reference>
<feature type="compositionally biased region" description="Low complexity" evidence="9">
    <location>
        <begin position="31"/>
        <end position="44"/>
    </location>
</feature>
<dbReference type="InterPro" id="IPR011095">
    <property type="entry name" value="Dala_Dala_lig_C"/>
</dbReference>
<dbReference type="Gramene" id="KXG34398">
    <property type="protein sequence ID" value="KXG34398"/>
    <property type="gene ID" value="SORBI_3002G034100"/>
</dbReference>
<dbReference type="Gene3D" id="3.40.50.20">
    <property type="match status" value="2"/>
</dbReference>
<evidence type="ECO:0000256" key="5">
    <source>
        <dbReference type="ARBA" id="ARBA00022960"/>
    </source>
</evidence>
<name>A0A1B6Q8Z7_SORBI</name>
<dbReference type="PANTHER" id="PTHR23132:SF0">
    <property type="entry name" value="D-ALANINE-D-ALANINE LIGASE FAMILY"/>
    <property type="match status" value="1"/>
</dbReference>
<keyword evidence="12" id="KW-1185">Reference proteome</keyword>
<dbReference type="InterPro" id="IPR011761">
    <property type="entry name" value="ATP-grasp"/>
</dbReference>
<dbReference type="InterPro" id="IPR016185">
    <property type="entry name" value="PreATP-grasp_dom_sf"/>
</dbReference>
<dbReference type="InParanoid" id="A0A1B6Q8Z7"/>
<evidence type="ECO:0000256" key="7">
    <source>
        <dbReference type="ARBA" id="ARBA00023316"/>
    </source>
</evidence>
<feature type="region of interest" description="Disordered" evidence="9">
    <location>
        <begin position="1"/>
        <end position="44"/>
    </location>
</feature>
<keyword evidence="5" id="KW-0133">Cell shape</keyword>
<feature type="domain" description="ATP-grasp" evidence="10">
    <location>
        <begin position="303"/>
        <end position="547"/>
    </location>
</feature>
<dbReference type="Gene3D" id="3.30.1490.20">
    <property type="entry name" value="ATP-grasp fold, A domain"/>
    <property type="match status" value="1"/>
</dbReference>
<evidence type="ECO:0000313" key="11">
    <source>
        <dbReference type="EMBL" id="KXG34398.1"/>
    </source>
</evidence>
<dbReference type="InterPro" id="IPR011127">
    <property type="entry name" value="Dala_Dala_lig_N"/>
</dbReference>
<evidence type="ECO:0000256" key="1">
    <source>
        <dbReference type="ARBA" id="ARBA00010871"/>
    </source>
</evidence>
<evidence type="ECO:0000256" key="6">
    <source>
        <dbReference type="ARBA" id="ARBA00022984"/>
    </source>
</evidence>
<keyword evidence="4 8" id="KW-0067">ATP-binding</keyword>
<dbReference type="FunFam" id="3.40.50.20:FF:000027">
    <property type="entry name" value="D-alanine-D-alanine ligase family"/>
    <property type="match status" value="1"/>
</dbReference>
<dbReference type="GO" id="GO:0005524">
    <property type="term" value="F:ATP binding"/>
    <property type="evidence" value="ECO:0007669"/>
    <property type="project" value="UniProtKB-UniRule"/>
</dbReference>
<dbReference type="PROSITE" id="PS50975">
    <property type="entry name" value="ATP_GRASP"/>
    <property type="match status" value="2"/>
</dbReference>
<organism evidence="11 12">
    <name type="scientific">Sorghum bicolor</name>
    <name type="common">Sorghum</name>
    <name type="synonym">Sorghum vulgare</name>
    <dbReference type="NCBI Taxonomy" id="4558"/>
    <lineage>
        <taxon>Eukaryota</taxon>
        <taxon>Viridiplantae</taxon>
        <taxon>Streptophyta</taxon>
        <taxon>Embryophyta</taxon>
        <taxon>Tracheophyta</taxon>
        <taxon>Spermatophyta</taxon>
        <taxon>Magnoliopsida</taxon>
        <taxon>Liliopsida</taxon>
        <taxon>Poales</taxon>
        <taxon>Poaceae</taxon>
        <taxon>PACMAD clade</taxon>
        <taxon>Panicoideae</taxon>
        <taxon>Andropogonodae</taxon>
        <taxon>Andropogoneae</taxon>
        <taxon>Sorghinae</taxon>
        <taxon>Sorghum</taxon>
    </lineage>
</organism>
<keyword evidence="7" id="KW-0961">Cell wall biogenesis/degradation</keyword>
<evidence type="ECO:0000313" key="12">
    <source>
        <dbReference type="Proteomes" id="UP000000768"/>
    </source>
</evidence>
<proteinExistence type="inferred from homology"/>
<keyword evidence="6" id="KW-0573">Peptidoglycan synthesis</keyword>
<dbReference type="STRING" id="4558.A0A1B6Q8Z7"/>
<protein>
    <recommendedName>
        <fullName evidence="10">ATP-grasp domain-containing protein</fullName>
    </recommendedName>
</protein>
<dbReference type="PROSITE" id="PS00844">
    <property type="entry name" value="DALA_DALA_LIGASE_2"/>
    <property type="match status" value="1"/>
</dbReference>
<evidence type="ECO:0000256" key="8">
    <source>
        <dbReference type="PROSITE-ProRule" id="PRU00409"/>
    </source>
</evidence>
<feature type="compositionally biased region" description="Polar residues" evidence="9">
    <location>
        <begin position="1"/>
        <end position="13"/>
    </location>
</feature>
<dbReference type="GO" id="GO:0008716">
    <property type="term" value="F:D-alanine-D-alanine ligase activity"/>
    <property type="evidence" value="ECO:0000318"/>
    <property type="project" value="GO_Central"/>
</dbReference>